<organism evidence="2 3">
    <name type="scientific">Leersia perrieri</name>
    <dbReference type="NCBI Taxonomy" id="77586"/>
    <lineage>
        <taxon>Eukaryota</taxon>
        <taxon>Viridiplantae</taxon>
        <taxon>Streptophyta</taxon>
        <taxon>Embryophyta</taxon>
        <taxon>Tracheophyta</taxon>
        <taxon>Spermatophyta</taxon>
        <taxon>Magnoliopsida</taxon>
        <taxon>Liliopsida</taxon>
        <taxon>Poales</taxon>
        <taxon>Poaceae</taxon>
        <taxon>BOP clade</taxon>
        <taxon>Oryzoideae</taxon>
        <taxon>Oryzeae</taxon>
        <taxon>Oryzinae</taxon>
        <taxon>Leersia</taxon>
    </lineage>
</organism>
<accession>A0A0D9VNA3</accession>
<dbReference type="Gramene" id="LPERR03G00260.1">
    <property type="protein sequence ID" value="LPERR03G00260.1"/>
    <property type="gene ID" value="LPERR03G00260"/>
</dbReference>
<reference evidence="2 3" key="1">
    <citation type="submission" date="2012-08" db="EMBL/GenBank/DDBJ databases">
        <title>Oryza genome evolution.</title>
        <authorList>
            <person name="Wing R.A."/>
        </authorList>
    </citation>
    <scope>NUCLEOTIDE SEQUENCE</scope>
</reference>
<feature type="compositionally biased region" description="Basic residues" evidence="1">
    <location>
        <begin position="79"/>
        <end position="88"/>
    </location>
</feature>
<sequence>MEDDDAGRNRRNGSRRRGPHRRRARAPTGARAAVDGFPGGALLPWPRSTRGIRSLVAAADFEPILTNLAAAVSTVCKQKRKNAKRHGRTANEATPAAPHVARNRSPVLFAVQPVLVLVVTASRARAPKQNKV</sequence>
<feature type="compositionally biased region" description="Basic residues" evidence="1">
    <location>
        <begin position="9"/>
        <end position="25"/>
    </location>
</feature>
<dbReference type="AlphaFoldDB" id="A0A0D9VNA3"/>
<evidence type="ECO:0000313" key="3">
    <source>
        <dbReference type="Proteomes" id="UP000032180"/>
    </source>
</evidence>
<evidence type="ECO:0000313" key="2">
    <source>
        <dbReference type="EnsemblPlants" id="LPERR03G00260.1"/>
    </source>
</evidence>
<dbReference type="EnsemblPlants" id="LPERR03G00260.1">
    <property type="protein sequence ID" value="LPERR03G00260.1"/>
    <property type="gene ID" value="LPERR03G00260"/>
</dbReference>
<reference evidence="2" key="3">
    <citation type="submission" date="2015-04" db="UniProtKB">
        <authorList>
            <consortium name="EnsemblPlants"/>
        </authorList>
    </citation>
    <scope>IDENTIFICATION</scope>
</reference>
<evidence type="ECO:0000256" key="1">
    <source>
        <dbReference type="SAM" id="MobiDB-lite"/>
    </source>
</evidence>
<name>A0A0D9VNA3_9ORYZ</name>
<protein>
    <submittedName>
        <fullName evidence="2">Uncharacterized protein</fullName>
    </submittedName>
</protein>
<keyword evidence="3" id="KW-1185">Reference proteome</keyword>
<feature type="region of interest" description="Disordered" evidence="1">
    <location>
        <begin position="1"/>
        <end position="35"/>
    </location>
</feature>
<feature type="region of interest" description="Disordered" evidence="1">
    <location>
        <begin position="79"/>
        <end position="99"/>
    </location>
</feature>
<dbReference type="HOGENOM" id="CLU_1920106_0_0_1"/>
<dbReference type="Proteomes" id="UP000032180">
    <property type="component" value="Chromosome 3"/>
</dbReference>
<reference evidence="3" key="2">
    <citation type="submission" date="2013-12" db="EMBL/GenBank/DDBJ databases">
        <authorList>
            <person name="Yu Y."/>
            <person name="Lee S."/>
            <person name="de Baynast K."/>
            <person name="Wissotski M."/>
            <person name="Liu L."/>
            <person name="Talag J."/>
            <person name="Goicoechea J."/>
            <person name="Angelova A."/>
            <person name="Jetty R."/>
            <person name="Kudrna D."/>
            <person name="Golser W."/>
            <person name="Rivera L."/>
            <person name="Zhang J."/>
            <person name="Wing R."/>
        </authorList>
    </citation>
    <scope>NUCLEOTIDE SEQUENCE</scope>
</reference>
<proteinExistence type="predicted"/>